<evidence type="ECO:0000256" key="8">
    <source>
        <dbReference type="ARBA" id="ARBA00022801"/>
    </source>
</evidence>
<evidence type="ECO:0000256" key="7">
    <source>
        <dbReference type="ARBA" id="ARBA00022723"/>
    </source>
</evidence>
<comment type="cofactor">
    <cofactor evidence="1">
        <name>Co(2+)</name>
        <dbReference type="ChEBI" id="CHEBI:48828"/>
    </cofactor>
</comment>
<dbReference type="Gene3D" id="3.40.1830.10">
    <property type="entry name" value="Thermophilic metalloprotease (M29)"/>
    <property type="match status" value="1"/>
</dbReference>
<protein>
    <submittedName>
        <fullName evidence="10">Thermophilic metalloprotease (M29) superfamily</fullName>
    </submittedName>
</protein>
<dbReference type="GO" id="GO:0046872">
    <property type="term" value="F:metal ion binding"/>
    <property type="evidence" value="ECO:0007669"/>
    <property type="project" value="UniProtKB-KW"/>
</dbReference>
<evidence type="ECO:0000256" key="5">
    <source>
        <dbReference type="ARBA" id="ARBA00022438"/>
    </source>
</evidence>
<dbReference type="EMBL" id="PCSR01000002">
    <property type="protein sequence ID" value="PIP53606.1"/>
    <property type="molecule type" value="Genomic_DNA"/>
</dbReference>
<keyword evidence="6 10" id="KW-0645">Protease</keyword>
<evidence type="ECO:0000256" key="1">
    <source>
        <dbReference type="ARBA" id="ARBA00001941"/>
    </source>
</evidence>
<dbReference type="InterPro" id="IPR035097">
    <property type="entry name" value="M29_N-terminal"/>
</dbReference>
<dbReference type="PANTHER" id="PTHR34448">
    <property type="entry name" value="AMINOPEPTIDASE"/>
    <property type="match status" value="1"/>
</dbReference>
<dbReference type="InterPro" id="IPR052170">
    <property type="entry name" value="M29_Exopeptidase"/>
</dbReference>
<sequence>MTYYPSQQILERYADVLINFALNSGKGVKKGEVVRITATESGKPLYLQLRKAVLKAGAHPMGNFLPDDDAIIMPTRDFYNLASEEQLNFFPKKYIKGLVEQIDHTVSVISTHNKHVLQGIDPKKIMTVSKAMKPFTDWLFDKENKGKFTWTVGLFGTPEMAKEAELDLEQYWKQIIDGCFLNDPNPIAKWRQVSNNIEKIRTKLNQLKIDRVHVLGIDVDLWLTIGKKRLWNGGSGRNIPSFEIFTSPDWRETQGWIKFSQPLYIFGNLIKNVELEFKNGRVVKSKASKNENVLKEMIAQKNADKVGEFSLTDGRFSHITKFMAETLYDENVGGPQGNTHIALGRSYHDCFDGDPSKLNKNEWAKLGYNNSAIHTDIVSTTNRKVTAYLANGVEKIIYKDGVFSV</sequence>
<dbReference type="PANTHER" id="PTHR34448:SF3">
    <property type="entry name" value="AMINOPEPTIDASE AMPS"/>
    <property type="match status" value="1"/>
</dbReference>
<proteinExistence type="inferred from homology"/>
<evidence type="ECO:0000313" key="11">
    <source>
        <dbReference type="Proteomes" id="UP000229459"/>
    </source>
</evidence>
<gene>
    <name evidence="10" type="ORF">COX08_00080</name>
</gene>
<evidence type="ECO:0000256" key="2">
    <source>
        <dbReference type="ARBA" id="ARBA00001946"/>
    </source>
</evidence>
<dbReference type="GO" id="GO:0006508">
    <property type="term" value="P:proteolysis"/>
    <property type="evidence" value="ECO:0007669"/>
    <property type="project" value="UniProtKB-KW"/>
</dbReference>
<dbReference type="Pfam" id="PF02073">
    <property type="entry name" value="Peptidase_M29"/>
    <property type="match status" value="1"/>
</dbReference>
<accession>A0A2H0B7I3</accession>
<keyword evidence="8" id="KW-0378">Hydrolase</keyword>
<evidence type="ECO:0000256" key="9">
    <source>
        <dbReference type="ARBA" id="ARBA00023049"/>
    </source>
</evidence>
<evidence type="ECO:0000256" key="3">
    <source>
        <dbReference type="ARBA" id="ARBA00001947"/>
    </source>
</evidence>
<evidence type="ECO:0000256" key="4">
    <source>
        <dbReference type="ARBA" id="ARBA00008236"/>
    </source>
</evidence>
<keyword evidence="5" id="KW-0031">Aminopeptidase</keyword>
<organism evidence="10 11">
    <name type="scientific">Candidatus Beckwithbacteria bacterium CG23_combo_of_CG06-09_8_20_14_all_34_8</name>
    <dbReference type="NCBI Taxonomy" id="1974497"/>
    <lineage>
        <taxon>Bacteria</taxon>
        <taxon>Candidatus Beckwithiibacteriota</taxon>
    </lineage>
</organism>
<keyword evidence="7" id="KW-0479">Metal-binding</keyword>
<comment type="cofactor">
    <cofactor evidence="2">
        <name>Mg(2+)</name>
        <dbReference type="ChEBI" id="CHEBI:18420"/>
    </cofactor>
</comment>
<evidence type="ECO:0000313" key="10">
    <source>
        <dbReference type="EMBL" id="PIP53606.1"/>
    </source>
</evidence>
<name>A0A2H0B7I3_9BACT</name>
<comment type="cofactor">
    <cofactor evidence="3">
        <name>Zn(2+)</name>
        <dbReference type="ChEBI" id="CHEBI:29105"/>
    </cofactor>
</comment>
<dbReference type="GO" id="GO:0008237">
    <property type="term" value="F:metallopeptidase activity"/>
    <property type="evidence" value="ECO:0007669"/>
    <property type="project" value="UniProtKB-KW"/>
</dbReference>
<comment type="caution">
    <text evidence="10">The sequence shown here is derived from an EMBL/GenBank/DDBJ whole genome shotgun (WGS) entry which is preliminary data.</text>
</comment>
<keyword evidence="9 10" id="KW-0482">Metalloprotease</keyword>
<dbReference type="InterPro" id="IPR000787">
    <property type="entry name" value="Peptidase_M29"/>
</dbReference>
<dbReference type="SUPFAM" id="SSF144052">
    <property type="entry name" value="Thermophilic metalloprotease-like"/>
    <property type="match status" value="1"/>
</dbReference>
<evidence type="ECO:0000256" key="6">
    <source>
        <dbReference type="ARBA" id="ARBA00022670"/>
    </source>
</evidence>
<reference evidence="10 11" key="1">
    <citation type="submission" date="2017-09" db="EMBL/GenBank/DDBJ databases">
        <title>Depth-based differentiation of microbial function through sediment-hosted aquifers and enrichment of novel symbionts in the deep terrestrial subsurface.</title>
        <authorList>
            <person name="Probst A.J."/>
            <person name="Ladd B."/>
            <person name="Jarett J.K."/>
            <person name="Geller-Mcgrath D.E."/>
            <person name="Sieber C.M."/>
            <person name="Emerson J.B."/>
            <person name="Anantharaman K."/>
            <person name="Thomas B.C."/>
            <person name="Malmstrom R."/>
            <person name="Stieglmeier M."/>
            <person name="Klingl A."/>
            <person name="Woyke T."/>
            <person name="Ryan C.M."/>
            <person name="Banfield J.F."/>
        </authorList>
    </citation>
    <scope>NUCLEOTIDE SEQUENCE [LARGE SCALE GENOMIC DNA]</scope>
    <source>
        <strain evidence="10">CG23_combo_of_CG06-09_8_20_14_all_34_8</strain>
    </source>
</reference>
<dbReference type="GO" id="GO:0004177">
    <property type="term" value="F:aminopeptidase activity"/>
    <property type="evidence" value="ECO:0007669"/>
    <property type="project" value="UniProtKB-KW"/>
</dbReference>
<dbReference type="Proteomes" id="UP000229459">
    <property type="component" value="Unassembled WGS sequence"/>
</dbReference>
<comment type="similarity">
    <text evidence="4">Belongs to the peptidase M29 family.</text>
</comment>
<dbReference type="PRINTS" id="PR00919">
    <property type="entry name" value="THERMOPTASE"/>
</dbReference>
<dbReference type="AlphaFoldDB" id="A0A2H0B7I3"/>